<organism evidence="1 2">
    <name type="scientific">Gemmobacter caeni</name>
    <dbReference type="NCBI Taxonomy" id="589035"/>
    <lineage>
        <taxon>Bacteria</taxon>
        <taxon>Pseudomonadati</taxon>
        <taxon>Pseudomonadota</taxon>
        <taxon>Alphaproteobacteria</taxon>
        <taxon>Rhodobacterales</taxon>
        <taxon>Paracoccaceae</taxon>
        <taxon>Gemmobacter</taxon>
    </lineage>
</organism>
<sequence>MKLTTREDIEAPLDFVYGAFADTGHWERSAMRRGAEVVRSDRIQGFAPGMVWNVSFVYRSRPRRVAVKLVSVDQPNNLGFQIIATTFDAGVTLDFVELSSRRTRVTITSEVKPRTLAARVFIQSMKLARNKIERKYEARVGLICNEIEERYRIRR</sequence>
<dbReference type="EMBL" id="QBKP01000022">
    <property type="protein sequence ID" value="PTX45443.1"/>
    <property type="molecule type" value="Genomic_DNA"/>
</dbReference>
<dbReference type="AlphaFoldDB" id="A0A2T6ANP2"/>
<evidence type="ECO:0000313" key="2">
    <source>
        <dbReference type="Proteomes" id="UP000244224"/>
    </source>
</evidence>
<evidence type="ECO:0008006" key="3">
    <source>
        <dbReference type="Google" id="ProtNLM"/>
    </source>
</evidence>
<evidence type="ECO:0000313" key="1">
    <source>
        <dbReference type="EMBL" id="PTX45443.1"/>
    </source>
</evidence>
<keyword evidence="2" id="KW-1185">Reference proteome</keyword>
<dbReference type="Gene3D" id="3.30.530.20">
    <property type="match status" value="1"/>
</dbReference>
<dbReference type="Proteomes" id="UP000244224">
    <property type="component" value="Unassembled WGS sequence"/>
</dbReference>
<dbReference type="OrthoDB" id="7860307at2"/>
<protein>
    <recommendedName>
        <fullName evidence="3">Polyketide cyclase/dehydrase/lipid transport protein</fullName>
    </recommendedName>
</protein>
<name>A0A2T6ANP2_9RHOB</name>
<proteinExistence type="predicted"/>
<dbReference type="SUPFAM" id="SSF55961">
    <property type="entry name" value="Bet v1-like"/>
    <property type="match status" value="1"/>
</dbReference>
<dbReference type="InterPro" id="IPR023393">
    <property type="entry name" value="START-like_dom_sf"/>
</dbReference>
<dbReference type="RefSeq" id="WP_054304244.1">
    <property type="nucleotide sequence ID" value="NZ_QBKP01000022.1"/>
</dbReference>
<gene>
    <name evidence="1" type="ORF">C8N34_12225</name>
</gene>
<reference evidence="1 2" key="1">
    <citation type="submission" date="2018-04" db="EMBL/GenBank/DDBJ databases">
        <title>Genomic Encyclopedia of Archaeal and Bacterial Type Strains, Phase II (KMG-II): from individual species to whole genera.</title>
        <authorList>
            <person name="Goeker M."/>
        </authorList>
    </citation>
    <scope>NUCLEOTIDE SEQUENCE [LARGE SCALE GENOMIC DNA]</scope>
    <source>
        <strain evidence="1 2">DSM 21823</strain>
    </source>
</reference>
<comment type="caution">
    <text evidence="1">The sequence shown here is derived from an EMBL/GenBank/DDBJ whole genome shotgun (WGS) entry which is preliminary data.</text>
</comment>
<accession>A0A2T6ANP2</accession>